<dbReference type="EMBL" id="LAZR01007021">
    <property type="protein sequence ID" value="KKM87991.1"/>
    <property type="molecule type" value="Genomic_DNA"/>
</dbReference>
<dbReference type="AlphaFoldDB" id="A0A0F9LLF1"/>
<protein>
    <submittedName>
        <fullName evidence="1">Uncharacterized protein</fullName>
    </submittedName>
</protein>
<evidence type="ECO:0000313" key="1">
    <source>
        <dbReference type="EMBL" id="KKM87991.1"/>
    </source>
</evidence>
<comment type="caution">
    <text evidence="1">The sequence shown here is derived from an EMBL/GenBank/DDBJ whole genome shotgun (WGS) entry which is preliminary data.</text>
</comment>
<proteinExistence type="predicted"/>
<gene>
    <name evidence="1" type="ORF">LCGC14_1263330</name>
</gene>
<reference evidence="1" key="1">
    <citation type="journal article" date="2015" name="Nature">
        <title>Complex archaea that bridge the gap between prokaryotes and eukaryotes.</title>
        <authorList>
            <person name="Spang A."/>
            <person name="Saw J.H."/>
            <person name="Jorgensen S.L."/>
            <person name="Zaremba-Niedzwiedzka K."/>
            <person name="Martijn J."/>
            <person name="Lind A.E."/>
            <person name="van Eijk R."/>
            <person name="Schleper C."/>
            <person name="Guy L."/>
            <person name="Ettema T.J."/>
        </authorList>
    </citation>
    <scope>NUCLEOTIDE SEQUENCE</scope>
</reference>
<name>A0A0F9LLF1_9ZZZZ</name>
<organism evidence="1">
    <name type="scientific">marine sediment metagenome</name>
    <dbReference type="NCBI Taxonomy" id="412755"/>
    <lineage>
        <taxon>unclassified sequences</taxon>
        <taxon>metagenomes</taxon>
        <taxon>ecological metagenomes</taxon>
    </lineage>
</organism>
<sequence>MLPVVPKVRVGDVLYATRNLRNWLQTASLMYSVKQHVHNGGSLRGSKGIIYAPKRKDKYVVCVNAGFVFAVFVPGQDLFLFFVNTIGANGRDMEKSKLRYRMSPSLFSTWFVRSNERLPDLRQWPDYSYAAWVSLQMNAVGIKGDYRLAVPIPQRYDSIFCPNMGGLGNFGPGKRSKDRGTLRLCLQHAIKTGMTRENYQTGQFQAAVMGHVFGPRMSDIEKFRKDLGKWIKNPRIRKSLETGLPESDISSIRHAFDNLLQKDD</sequence>
<accession>A0A0F9LLF1</accession>